<evidence type="ECO:0000259" key="1">
    <source>
        <dbReference type="Pfam" id="PF13276"/>
    </source>
</evidence>
<evidence type="ECO:0000313" key="2">
    <source>
        <dbReference type="EMBL" id="VFR17255.1"/>
    </source>
</evidence>
<protein>
    <submittedName>
        <fullName evidence="2">Mobile element protein</fullName>
    </submittedName>
</protein>
<dbReference type="PANTHER" id="PTHR47515:SF1">
    <property type="entry name" value="BLR2054 PROTEIN"/>
    <property type="match status" value="1"/>
</dbReference>
<accession>A0A484NVA0</accession>
<dbReference type="EMBL" id="CAADHY010000008">
    <property type="protein sequence ID" value="VFR17255.1"/>
    <property type="molecule type" value="Genomic_DNA"/>
</dbReference>
<feature type="domain" description="HTH-like" evidence="1">
    <location>
        <begin position="86"/>
        <end position="139"/>
    </location>
</feature>
<proteinExistence type="predicted"/>
<name>A0A484NVA0_9ZZZZ</name>
<dbReference type="AlphaFoldDB" id="A0A484NVA0"/>
<dbReference type="PANTHER" id="PTHR47515">
    <property type="entry name" value="LOW CALCIUM RESPONSE LOCUS PROTEIN T"/>
    <property type="match status" value="1"/>
</dbReference>
<dbReference type="InterPro" id="IPR025948">
    <property type="entry name" value="HTH-like_dom"/>
</dbReference>
<sequence>MTVSDAQRLKELEQENNKLKKLLAESMLDKAALQDLLPKVASPQAKREAVRTLMAERGMGIIRACGLVGISRSSFAYESKRMGDVALTERMREIAALKRRYGYRRIHVLLRREGWQTNHKRVWRLYSQAGLGVRKRRRKRIAPAERVVRPVATAPNQS</sequence>
<gene>
    <name evidence="2" type="ORF">AMP9_0770</name>
</gene>
<organism evidence="2">
    <name type="scientific">plant metagenome</name>
    <dbReference type="NCBI Taxonomy" id="1297885"/>
    <lineage>
        <taxon>unclassified sequences</taxon>
        <taxon>metagenomes</taxon>
        <taxon>organismal metagenomes</taxon>
    </lineage>
</organism>
<dbReference type="Pfam" id="PF13276">
    <property type="entry name" value="HTH_21"/>
    <property type="match status" value="1"/>
</dbReference>
<reference evidence="2" key="1">
    <citation type="submission" date="2019-03" db="EMBL/GenBank/DDBJ databases">
        <authorList>
            <person name="Danneels B."/>
        </authorList>
    </citation>
    <scope>NUCLEOTIDE SEQUENCE</scope>
</reference>